<comment type="caution">
    <text evidence="2">The sequence shown here is derived from an EMBL/GenBank/DDBJ whole genome shotgun (WGS) entry which is preliminary data.</text>
</comment>
<organism evidence="2 3">
    <name type="scientific">Sporolactobacillus inulinus</name>
    <dbReference type="NCBI Taxonomy" id="2078"/>
    <lineage>
        <taxon>Bacteria</taxon>
        <taxon>Bacillati</taxon>
        <taxon>Bacillota</taxon>
        <taxon>Bacilli</taxon>
        <taxon>Bacillales</taxon>
        <taxon>Sporolactobacillaceae</taxon>
        <taxon>Sporolactobacillus</taxon>
    </lineage>
</organism>
<evidence type="ECO:0000259" key="1">
    <source>
        <dbReference type="Pfam" id="PF01370"/>
    </source>
</evidence>
<feature type="domain" description="NAD-dependent epimerase/dehydratase" evidence="1">
    <location>
        <begin position="4"/>
        <end position="28"/>
    </location>
</feature>
<accession>A0A4Y1ZEM0</accession>
<dbReference type="SUPFAM" id="SSF51735">
    <property type="entry name" value="NAD(P)-binding Rossmann-fold domains"/>
    <property type="match status" value="1"/>
</dbReference>
<gene>
    <name evidence="2" type="ORF">NBRC111894_3003</name>
</gene>
<sequence length="42" mass="4666">MEKVLVTGGAGFIGSHVVEALLKKAMPLLLWIIFYRASGEYR</sequence>
<evidence type="ECO:0000313" key="2">
    <source>
        <dbReference type="EMBL" id="GAY77449.1"/>
    </source>
</evidence>
<reference evidence="2 3" key="1">
    <citation type="submission" date="2017-11" db="EMBL/GenBank/DDBJ databases">
        <title>Draft Genome Sequence of Sporolactobacillus inulinus NBRC 111894 Isolated from Koso, a Japanese Sugar-Vegetable Fermented Beverage.</title>
        <authorList>
            <person name="Chiou T.Y."/>
            <person name="Oshima K."/>
            <person name="Suda W."/>
            <person name="Hattori M."/>
            <person name="Takahashi T."/>
        </authorList>
    </citation>
    <scope>NUCLEOTIDE SEQUENCE [LARGE SCALE GENOMIC DNA]</scope>
    <source>
        <strain evidence="2 3">NBRC111894</strain>
    </source>
</reference>
<dbReference type="InterPro" id="IPR036291">
    <property type="entry name" value="NAD(P)-bd_dom_sf"/>
</dbReference>
<evidence type="ECO:0000313" key="3">
    <source>
        <dbReference type="Proteomes" id="UP000319716"/>
    </source>
</evidence>
<dbReference type="Pfam" id="PF01370">
    <property type="entry name" value="Epimerase"/>
    <property type="match status" value="1"/>
</dbReference>
<name>A0A4Y1ZEM0_9BACL</name>
<protein>
    <recommendedName>
        <fullName evidence="1">NAD-dependent epimerase/dehydratase domain-containing protein</fullName>
    </recommendedName>
</protein>
<dbReference type="InterPro" id="IPR001509">
    <property type="entry name" value="Epimerase_deHydtase"/>
</dbReference>
<dbReference type="Gene3D" id="3.40.50.720">
    <property type="entry name" value="NAD(P)-binding Rossmann-like Domain"/>
    <property type="match status" value="1"/>
</dbReference>
<dbReference type="EMBL" id="BEXB01000026">
    <property type="protein sequence ID" value="GAY77449.1"/>
    <property type="molecule type" value="Genomic_DNA"/>
</dbReference>
<proteinExistence type="predicted"/>
<dbReference type="Proteomes" id="UP000319716">
    <property type="component" value="Unassembled WGS sequence"/>
</dbReference>
<dbReference type="AlphaFoldDB" id="A0A4Y1ZEM0"/>